<dbReference type="Gene3D" id="3.40.50.300">
    <property type="entry name" value="P-loop containing nucleotide triphosphate hydrolases"/>
    <property type="match status" value="1"/>
</dbReference>
<dbReference type="InterPro" id="IPR036543">
    <property type="entry name" value="Guanylate-bd_C_sf"/>
</dbReference>
<dbReference type="Proteomes" id="UP000039865">
    <property type="component" value="Unassembled WGS sequence"/>
</dbReference>
<keyword evidence="9" id="KW-1185">Reference proteome</keyword>
<accession>A0A077ZX68</accession>
<evidence type="ECO:0000313" key="8">
    <source>
        <dbReference type="EMBL" id="CDW74480.1"/>
    </source>
</evidence>
<dbReference type="OrthoDB" id="2135133at2759"/>
<evidence type="ECO:0000256" key="2">
    <source>
        <dbReference type="ARBA" id="ARBA00022801"/>
    </source>
</evidence>
<evidence type="ECO:0000313" key="9">
    <source>
        <dbReference type="Proteomes" id="UP000039865"/>
    </source>
</evidence>
<dbReference type="Gene3D" id="1.20.1000.10">
    <property type="entry name" value="Guanylate-binding protein, C-terminal domain"/>
    <property type="match status" value="1"/>
</dbReference>
<evidence type="ECO:0000256" key="4">
    <source>
        <dbReference type="PROSITE-ProRule" id="PRU01052"/>
    </source>
</evidence>
<evidence type="ECO:0000256" key="6">
    <source>
        <dbReference type="SAM" id="MobiDB-lite"/>
    </source>
</evidence>
<dbReference type="GO" id="GO:0003924">
    <property type="term" value="F:GTPase activity"/>
    <property type="evidence" value="ECO:0007669"/>
    <property type="project" value="InterPro"/>
</dbReference>
<feature type="coiled-coil region" evidence="5">
    <location>
        <begin position="529"/>
        <end position="596"/>
    </location>
</feature>
<feature type="compositionally biased region" description="Polar residues" evidence="6">
    <location>
        <begin position="778"/>
        <end position="796"/>
    </location>
</feature>
<sequence>MQSNFSKQYSHRSGGSSSQQYDSVDLSQFPDEPIQFIQIDDKGKCKINHSAFDMLSKITTKIAIICVAGPYRTGKSFLLNRLLGKQDGFEIGSTVQSCTKGLWIWGRPIRVSQDMHAILLDTEGLGSCNRDQVIDIKIFSLSVLLSSYFVFNCMNAIDENALEALSLVCNLSKHIHVNSKPSNLSDDQGANMARYFPQFMWVIRDFALQMVDDNDNEINPKQYLENALRPVEVNRELIGDNGVEIIKRKNEIRQVLQTMFQERDCTVLFRPVSDEKKLREINNLPYDSLRPQFRMQLEGMVKKIFYNLRPKLLEGQTLSGKMFCELADCYVQAMNSDAVPTISSAWERVIDGEIKRIYELALEQLNQYIQEVILQRFPLEELELRQLMKEGKQKSLTILNSLTIANSPPEKLIEMRQAYDDKLEQIFDIIQQNNYTASEKVCEDLFLKFHEQIRQKVQSNEFEDFKQLQSDWDIMRKFYKENARGPAKFDISERLGINRLLSDCDQLFFMIKSEQDKQYMELKQKYQVAQGLQDSAKEMLKEEKEKNQQLVREIREKGQETRLEYESRIDELRLELNKKDDQIRRLEFEIEKQAKLAQIQIQQNAIQQMNVMNSQEGSIGGGALSNLDQSDVKGILKLLGQQLQTKEFEIQRLKLTKEYELKMKDLEKIHYERLQLTKQETRRAFDITMENMKTIYEDEIKSLKQVKKDGDEKINNLKRELVKKEGDIQLLQERIKGQEKEKNLKLEHAQLLCKLSNALKGYADAIDSKAKQHGGSGMSISNGHSNSNSKSTSQVRSHSKIRQSRRKVDDVLRNKNEEDEDF</sequence>
<evidence type="ECO:0000256" key="5">
    <source>
        <dbReference type="SAM" id="Coils"/>
    </source>
</evidence>
<dbReference type="SUPFAM" id="SSF48340">
    <property type="entry name" value="Interferon-induced guanylate-binding protein 1 (GBP1), C-terminal domain"/>
    <property type="match status" value="1"/>
</dbReference>
<evidence type="ECO:0000259" key="7">
    <source>
        <dbReference type="PROSITE" id="PS51715"/>
    </source>
</evidence>
<dbReference type="InterPro" id="IPR030386">
    <property type="entry name" value="G_GB1_RHD3_dom"/>
</dbReference>
<protein>
    <submittedName>
        <fullName evidence="8">Guanylate-binding n-terminal domain containing protein</fullName>
    </submittedName>
</protein>
<dbReference type="AlphaFoldDB" id="A0A077ZX68"/>
<feature type="region of interest" description="Disordered" evidence="6">
    <location>
        <begin position="1"/>
        <end position="22"/>
    </location>
</feature>
<dbReference type="InParanoid" id="A0A077ZX68"/>
<dbReference type="InterPro" id="IPR015894">
    <property type="entry name" value="Guanylate-bd_N"/>
</dbReference>
<proteinExistence type="inferred from homology"/>
<comment type="similarity">
    <text evidence="4">Belongs to the TRAFAC class dynamin-like GTPase superfamily. GB1/RHD3 GTPase family.</text>
</comment>
<feature type="coiled-coil region" evidence="5">
    <location>
        <begin position="700"/>
        <end position="741"/>
    </location>
</feature>
<dbReference type="PANTHER" id="PTHR10751">
    <property type="entry name" value="GUANYLATE BINDING PROTEIN"/>
    <property type="match status" value="1"/>
</dbReference>
<dbReference type="Pfam" id="PF02841">
    <property type="entry name" value="GBP_C"/>
    <property type="match status" value="1"/>
</dbReference>
<keyword evidence="2" id="KW-0378">Hydrolase</keyword>
<dbReference type="CDD" id="cd01851">
    <property type="entry name" value="GBP"/>
    <property type="match status" value="1"/>
</dbReference>
<dbReference type="EMBL" id="CCKQ01003360">
    <property type="protein sequence ID" value="CDW74480.1"/>
    <property type="molecule type" value="Genomic_DNA"/>
</dbReference>
<feature type="domain" description="GB1/RHD3-type G" evidence="7">
    <location>
        <begin position="59"/>
        <end position="309"/>
    </location>
</feature>
<dbReference type="InterPro" id="IPR003191">
    <property type="entry name" value="Guanylate-bd/ATL_C"/>
</dbReference>
<dbReference type="GO" id="GO:0005525">
    <property type="term" value="F:GTP binding"/>
    <property type="evidence" value="ECO:0007669"/>
    <property type="project" value="UniProtKB-KW"/>
</dbReference>
<evidence type="ECO:0000256" key="3">
    <source>
        <dbReference type="ARBA" id="ARBA00023134"/>
    </source>
</evidence>
<gene>
    <name evidence="8" type="primary">Contig10936.g11689</name>
    <name evidence="8" type="ORF">STYLEM_3460</name>
</gene>
<dbReference type="PROSITE" id="PS51715">
    <property type="entry name" value="G_GB1_RHD3"/>
    <property type="match status" value="1"/>
</dbReference>
<reference evidence="8 9" key="1">
    <citation type="submission" date="2014-06" db="EMBL/GenBank/DDBJ databases">
        <authorList>
            <person name="Swart Estienne"/>
        </authorList>
    </citation>
    <scope>NUCLEOTIDE SEQUENCE [LARGE SCALE GENOMIC DNA]</scope>
    <source>
        <strain evidence="8 9">130c</strain>
    </source>
</reference>
<feature type="compositionally biased region" description="Basic and acidic residues" evidence="6">
    <location>
        <begin position="806"/>
        <end position="816"/>
    </location>
</feature>
<keyword evidence="1" id="KW-0547">Nucleotide-binding</keyword>
<evidence type="ECO:0000256" key="1">
    <source>
        <dbReference type="ARBA" id="ARBA00022741"/>
    </source>
</evidence>
<name>A0A077ZX68_STYLE</name>
<dbReference type="SUPFAM" id="SSF52540">
    <property type="entry name" value="P-loop containing nucleoside triphosphate hydrolases"/>
    <property type="match status" value="1"/>
</dbReference>
<dbReference type="Pfam" id="PF02263">
    <property type="entry name" value="GBP"/>
    <property type="match status" value="1"/>
</dbReference>
<keyword evidence="5" id="KW-0175">Coiled coil</keyword>
<dbReference type="OMA" id="QPTCHIL"/>
<keyword evidence="3" id="KW-0342">GTP-binding</keyword>
<dbReference type="InterPro" id="IPR027417">
    <property type="entry name" value="P-loop_NTPase"/>
</dbReference>
<feature type="region of interest" description="Disordered" evidence="6">
    <location>
        <begin position="769"/>
        <end position="822"/>
    </location>
</feature>
<organism evidence="8 9">
    <name type="scientific">Stylonychia lemnae</name>
    <name type="common">Ciliate</name>
    <dbReference type="NCBI Taxonomy" id="5949"/>
    <lineage>
        <taxon>Eukaryota</taxon>
        <taxon>Sar</taxon>
        <taxon>Alveolata</taxon>
        <taxon>Ciliophora</taxon>
        <taxon>Intramacronucleata</taxon>
        <taxon>Spirotrichea</taxon>
        <taxon>Stichotrichia</taxon>
        <taxon>Sporadotrichida</taxon>
        <taxon>Oxytrichidae</taxon>
        <taxon>Stylonychinae</taxon>
        <taxon>Stylonychia</taxon>
    </lineage>
</organism>